<dbReference type="AlphaFoldDB" id="A0A067PKA5"/>
<dbReference type="InParanoid" id="A0A067PKA5"/>
<evidence type="ECO:0000313" key="3">
    <source>
        <dbReference type="Proteomes" id="UP000027265"/>
    </source>
</evidence>
<proteinExistence type="predicted"/>
<dbReference type="HOGENOM" id="CLU_004966_1_0_1"/>
<feature type="non-terminal residue" evidence="2">
    <location>
        <position position="1"/>
    </location>
</feature>
<organism evidence="2 3">
    <name type="scientific">Jaapia argillacea MUCL 33604</name>
    <dbReference type="NCBI Taxonomy" id="933084"/>
    <lineage>
        <taxon>Eukaryota</taxon>
        <taxon>Fungi</taxon>
        <taxon>Dikarya</taxon>
        <taxon>Basidiomycota</taxon>
        <taxon>Agaricomycotina</taxon>
        <taxon>Agaricomycetes</taxon>
        <taxon>Agaricomycetidae</taxon>
        <taxon>Jaapiales</taxon>
        <taxon>Jaapiaceae</taxon>
        <taxon>Jaapia</taxon>
    </lineage>
</organism>
<dbReference type="Pfam" id="PF18721">
    <property type="entry name" value="CxC6"/>
    <property type="match status" value="1"/>
</dbReference>
<evidence type="ECO:0000313" key="2">
    <source>
        <dbReference type="EMBL" id="KDQ55343.1"/>
    </source>
</evidence>
<feature type="domain" description="CxC6 like cysteine cluster associated with KDZ" evidence="1">
    <location>
        <begin position="88"/>
        <end position="152"/>
    </location>
</feature>
<keyword evidence="3" id="KW-1185">Reference proteome</keyword>
<sequence>NWTYSFDLDGDLVWDAFFLHALVCESTEQGSKLWLSNQGSHSNHIENALHDHNAAMAGPGQEQWNHACDLCCAVETVDGSEAYMRAVVMDGVTIGHPCCGVYDCQEPLPNQRAHFCGSHTSEADLCTVTSCQMKADAGHKTCDNPGHRALETTGSDEHSAMFQLQKQLERSKAVHLVDSVGRGTGSTPGEDEVVEFDETGECTGKPDTGNSKPHARFGWRCTHNEQLCVGTCGVVLGRATFYGSEGVSGCRVDILCCLFPTPLSLPQFIFFNNSCSLKKHLQNIQDHYFDHIAMPVDIFHMKSKHKESDLFCGQHCNPASWPALIKNGKWRFNSSTAEMTNAWFGGFQAIVREMREDRYNFFLDEMVKLHNRMVVANLANRKAYPYQIP</sequence>
<name>A0A067PKA5_9AGAM</name>
<accession>A0A067PKA5</accession>
<dbReference type="Proteomes" id="UP000027265">
    <property type="component" value="Unassembled WGS sequence"/>
</dbReference>
<dbReference type="STRING" id="933084.A0A067PKA5"/>
<protein>
    <recommendedName>
        <fullName evidence="1">CxC6 like cysteine cluster associated with KDZ domain-containing protein</fullName>
    </recommendedName>
</protein>
<dbReference type="OrthoDB" id="2501483at2759"/>
<gene>
    <name evidence="2" type="ORF">JAAARDRAFT_133990</name>
</gene>
<evidence type="ECO:0000259" key="1">
    <source>
        <dbReference type="Pfam" id="PF18721"/>
    </source>
</evidence>
<reference evidence="3" key="1">
    <citation type="journal article" date="2014" name="Proc. Natl. Acad. Sci. U.S.A.">
        <title>Extensive sampling of basidiomycete genomes demonstrates inadequacy of the white-rot/brown-rot paradigm for wood decay fungi.</title>
        <authorList>
            <person name="Riley R."/>
            <person name="Salamov A.A."/>
            <person name="Brown D.W."/>
            <person name="Nagy L.G."/>
            <person name="Floudas D."/>
            <person name="Held B.W."/>
            <person name="Levasseur A."/>
            <person name="Lombard V."/>
            <person name="Morin E."/>
            <person name="Otillar R."/>
            <person name="Lindquist E.A."/>
            <person name="Sun H."/>
            <person name="LaButti K.M."/>
            <person name="Schmutz J."/>
            <person name="Jabbour D."/>
            <person name="Luo H."/>
            <person name="Baker S.E."/>
            <person name="Pisabarro A.G."/>
            <person name="Walton J.D."/>
            <person name="Blanchette R.A."/>
            <person name="Henrissat B."/>
            <person name="Martin F."/>
            <person name="Cullen D."/>
            <person name="Hibbett D.S."/>
            <person name="Grigoriev I.V."/>
        </authorList>
    </citation>
    <scope>NUCLEOTIDE SEQUENCE [LARGE SCALE GENOMIC DNA]</scope>
    <source>
        <strain evidence="3">MUCL 33604</strain>
    </source>
</reference>
<dbReference type="EMBL" id="KL197725">
    <property type="protein sequence ID" value="KDQ55343.1"/>
    <property type="molecule type" value="Genomic_DNA"/>
</dbReference>
<dbReference type="InterPro" id="IPR040898">
    <property type="entry name" value="CxC6"/>
</dbReference>